<organism evidence="1 2">
    <name type="scientific">Arctium lappa</name>
    <name type="common">Greater burdock</name>
    <name type="synonym">Lappa major</name>
    <dbReference type="NCBI Taxonomy" id="4217"/>
    <lineage>
        <taxon>Eukaryota</taxon>
        <taxon>Viridiplantae</taxon>
        <taxon>Streptophyta</taxon>
        <taxon>Embryophyta</taxon>
        <taxon>Tracheophyta</taxon>
        <taxon>Spermatophyta</taxon>
        <taxon>Magnoliopsida</taxon>
        <taxon>eudicotyledons</taxon>
        <taxon>Gunneridae</taxon>
        <taxon>Pentapetalae</taxon>
        <taxon>asterids</taxon>
        <taxon>campanulids</taxon>
        <taxon>Asterales</taxon>
        <taxon>Asteraceae</taxon>
        <taxon>Carduoideae</taxon>
        <taxon>Cardueae</taxon>
        <taxon>Arctiinae</taxon>
        <taxon>Arctium</taxon>
    </lineage>
</organism>
<name>A0ACB8Y4C6_ARCLA</name>
<evidence type="ECO:0000313" key="2">
    <source>
        <dbReference type="Proteomes" id="UP001055879"/>
    </source>
</evidence>
<keyword evidence="2" id="KW-1185">Reference proteome</keyword>
<sequence>MLYLFCLWLYIHNQSSLGLSRYRAMNMGISTKLPQIFVEGTRSRGDSGLCVESLLPRGNSELWIRHRRRYRVGDAVTVDTEWETGRLGQGRRRPRGNSGRLGILVKVVQYGNRRLRF</sequence>
<accession>A0ACB8Y4C6</accession>
<dbReference type="EMBL" id="CM042060">
    <property type="protein sequence ID" value="KAI3678387.1"/>
    <property type="molecule type" value="Genomic_DNA"/>
</dbReference>
<reference evidence="2" key="1">
    <citation type="journal article" date="2022" name="Mol. Ecol. Resour.">
        <title>The genomes of chicory, endive, great burdock and yacon provide insights into Asteraceae palaeo-polyploidization history and plant inulin production.</title>
        <authorList>
            <person name="Fan W."/>
            <person name="Wang S."/>
            <person name="Wang H."/>
            <person name="Wang A."/>
            <person name="Jiang F."/>
            <person name="Liu H."/>
            <person name="Zhao H."/>
            <person name="Xu D."/>
            <person name="Zhang Y."/>
        </authorList>
    </citation>
    <scope>NUCLEOTIDE SEQUENCE [LARGE SCALE GENOMIC DNA]</scope>
    <source>
        <strain evidence="2">cv. Niubang</strain>
    </source>
</reference>
<reference evidence="1 2" key="2">
    <citation type="journal article" date="2022" name="Mol. Ecol. Resour.">
        <title>The genomes of chicory, endive, great burdock and yacon provide insights into Asteraceae paleo-polyploidization history and plant inulin production.</title>
        <authorList>
            <person name="Fan W."/>
            <person name="Wang S."/>
            <person name="Wang H."/>
            <person name="Wang A."/>
            <person name="Jiang F."/>
            <person name="Liu H."/>
            <person name="Zhao H."/>
            <person name="Xu D."/>
            <person name="Zhang Y."/>
        </authorList>
    </citation>
    <scope>NUCLEOTIDE SEQUENCE [LARGE SCALE GENOMIC DNA]</scope>
    <source>
        <strain evidence="2">cv. Niubang</strain>
    </source>
</reference>
<proteinExistence type="predicted"/>
<gene>
    <name evidence="1" type="ORF">L6452_37677</name>
</gene>
<evidence type="ECO:0000313" key="1">
    <source>
        <dbReference type="EMBL" id="KAI3678387.1"/>
    </source>
</evidence>
<comment type="caution">
    <text evidence="1">The sequence shown here is derived from an EMBL/GenBank/DDBJ whole genome shotgun (WGS) entry which is preliminary data.</text>
</comment>
<dbReference type="Proteomes" id="UP001055879">
    <property type="component" value="Linkage Group LG14"/>
</dbReference>
<protein>
    <submittedName>
        <fullName evidence="1">Uncharacterized protein</fullName>
    </submittedName>
</protein>